<feature type="signal peptide" evidence="2">
    <location>
        <begin position="1"/>
        <end position="24"/>
    </location>
</feature>
<dbReference type="EMBL" id="BAABAS010000029">
    <property type="protein sequence ID" value="GAA4242243.1"/>
    <property type="molecule type" value="Genomic_DNA"/>
</dbReference>
<evidence type="ECO:0000313" key="4">
    <source>
        <dbReference type="Proteomes" id="UP001501710"/>
    </source>
</evidence>
<organism evidence="3 4">
    <name type="scientific">Actinomadura meridiana</name>
    <dbReference type="NCBI Taxonomy" id="559626"/>
    <lineage>
        <taxon>Bacteria</taxon>
        <taxon>Bacillati</taxon>
        <taxon>Actinomycetota</taxon>
        <taxon>Actinomycetes</taxon>
        <taxon>Streptosporangiales</taxon>
        <taxon>Thermomonosporaceae</taxon>
        <taxon>Actinomadura</taxon>
    </lineage>
</organism>
<protein>
    <submittedName>
        <fullName evidence="3">Uncharacterized protein</fullName>
    </submittedName>
</protein>
<keyword evidence="1" id="KW-0812">Transmembrane</keyword>
<sequence>MKRALVVGLTAGPLLLTGSGLGAAAALQASSGGAFTTPDHRFGTSAVALKTDEIAVGSDTARAGNPTPDVGELAQVKIVVRPVDPRVPLFVGVGPKDRVEGYLSGVKRDEFVSADLSPFRPVFRHLPGASRATALPSRQGFWVASSAGSGTRVLKWNKSGGAWSVVVMRMDGQPGVDAYASIGLRFGFLLPGAIIVLAAGAVPVVWVSVLRWRGR</sequence>
<keyword evidence="4" id="KW-1185">Reference proteome</keyword>
<evidence type="ECO:0000256" key="2">
    <source>
        <dbReference type="SAM" id="SignalP"/>
    </source>
</evidence>
<accession>A0ABP8CR25</accession>
<evidence type="ECO:0000313" key="3">
    <source>
        <dbReference type="EMBL" id="GAA4242243.1"/>
    </source>
</evidence>
<reference evidence="4" key="1">
    <citation type="journal article" date="2019" name="Int. J. Syst. Evol. Microbiol.">
        <title>The Global Catalogue of Microorganisms (GCM) 10K type strain sequencing project: providing services to taxonomists for standard genome sequencing and annotation.</title>
        <authorList>
            <consortium name="The Broad Institute Genomics Platform"/>
            <consortium name="The Broad Institute Genome Sequencing Center for Infectious Disease"/>
            <person name="Wu L."/>
            <person name="Ma J."/>
        </authorList>
    </citation>
    <scope>NUCLEOTIDE SEQUENCE [LARGE SCALE GENOMIC DNA]</scope>
    <source>
        <strain evidence="4">JCM 17440</strain>
    </source>
</reference>
<keyword evidence="2" id="KW-0732">Signal</keyword>
<keyword evidence="1" id="KW-0472">Membrane</keyword>
<comment type="caution">
    <text evidence="3">The sequence shown here is derived from an EMBL/GenBank/DDBJ whole genome shotgun (WGS) entry which is preliminary data.</text>
</comment>
<feature type="transmembrane region" description="Helical" evidence="1">
    <location>
        <begin position="188"/>
        <end position="210"/>
    </location>
</feature>
<feature type="chain" id="PRO_5045785404" evidence="2">
    <location>
        <begin position="25"/>
        <end position="215"/>
    </location>
</feature>
<proteinExistence type="predicted"/>
<dbReference type="Proteomes" id="UP001501710">
    <property type="component" value="Unassembled WGS sequence"/>
</dbReference>
<gene>
    <name evidence="3" type="ORF">GCM10022254_74590</name>
</gene>
<dbReference type="RefSeq" id="WP_344907588.1">
    <property type="nucleotide sequence ID" value="NZ_BAABAS010000029.1"/>
</dbReference>
<keyword evidence="1" id="KW-1133">Transmembrane helix</keyword>
<name>A0ABP8CR25_9ACTN</name>
<evidence type="ECO:0000256" key="1">
    <source>
        <dbReference type="SAM" id="Phobius"/>
    </source>
</evidence>